<dbReference type="AlphaFoldDB" id="A0A060SGJ5"/>
<protein>
    <submittedName>
        <fullName evidence="2">Uncharacterized protein</fullName>
    </submittedName>
</protein>
<dbReference type="EMBL" id="CCBP010000103">
    <property type="protein sequence ID" value="CDO71548.1"/>
    <property type="molecule type" value="Genomic_DNA"/>
</dbReference>
<feature type="region of interest" description="Disordered" evidence="1">
    <location>
        <begin position="1"/>
        <end position="77"/>
    </location>
</feature>
<proteinExistence type="predicted"/>
<keyword evidence="3" id="KW-1185">Reference proteome</keyword>
<dbReference type="STRING" id="5643.A0A060SGJ5"/>
<feature type="region of interest" description="Disordered" evidence="1">
    <location>
        <begin position="91"/>
        <end position="119"/>
    </location>
</feature>
<sequence>MPQPPAITQPERETERSQKRPKTGVESSDRQERNKEDETRLAQRKQPQRASPSPERINIDEDASQPNPRPLCPLPQRAKEPEMTSIMHRFDPNAWDGLPTKTEENPHSRQTRIGEPPAKLDSSVVNFTNARFHHAHIPSYKFFGNVAQVQEDVRYIRKSPERVEEIKRFLTTITFEDVATEPPSVTVYVPEMRKESDRNRFGQPWTFFIELDKASTTLRDYLLWQEVFALHPALSFSVHAIVPDRQPWTIMVLTGKPGAVEDTPHAKKDVLAAIKKTLWANADFCHFVAHQVADNWGEQGELDARVKAASDTLDIAVVSAEANGSERPVPAYLILAKPVSHDRAAHQEWIRHFKAPKVYWRGAYRLEVGQAQLDCKLCKETTHCAWDCPLPKVPGWAGTTPESIYRPGTNSAKPQASASAGASAHVPAPSTQAKEIWHEAPSAKRGGGRRGGRGGAKGSQGPQWKGKGRATRY</sequence>
<evidence type="ECO:0000313" key="2">
    <source>
        <dbReference type="EMBL" id="CDO71548.1"/>
    </source>
</evidence>
<gene>
    <name evidence="2" type="ORF">BN946_scf184911.g18</name>
</gene>
<dbReference type="HOGENOM" id="CLU_511930_0_0_1"/>
<feature type="compositionally biased region" description="Polar residues" evidence="1">
    <location>
        <begin position="408"/>
        <end position="420"/>
    </location>
</feature>
<accession>A0A060SGJ5</accession>
<feature type="region of interest" description="Disordered" evidence="1">
    <location>
        <begin position="401"/>
        <end position="473"/>
    </location>
</feature>
<reference evidence="2" key="1">
    <citation type="submission" date="2014-01" db="EMBL/GenBank/DDBJ databases">
        <title>The genome of the white-rot fungus Pycnoporus cinnabarinus: a basidiomycete model with a versatile arsenal for lignocellulosic biomass breakdown.</title>
        <authorList>
            <person name="Levasseur A."/>
            <person name="Lomascolo A."/>
            <person name="Ruiz-Duenas F.J."/>
            <person name="Uzan E."/>
            <person name="Piumi F."/>
            <person name="Kues U."/>
            <person name="Ram A.F.J."/>
            <person name="Murat C."/>
            <person name="Haon M."/>
            <person name="Benoit I."/>
            <person name="Arfi Y."/>
            <person name="Chevret D."/>
            <person name="Drula E."/>
            <person name="Kwon M.J."/>
            <person name="Gouret P."/>
            <person name="Lesage-Meessen L."/>
            <person name="Lombard V."/>
            <person name="Mariette J."/>
            <person name="Noirot C."/>
            <person name="Park J."/>
            <person name="Patyshakuliyeva A."/>
            <person name="Wieneger R.A.B."/>
            <person name="Wosten H.A.B."/>
            <person name="Martin F."/>
            <person name="Coutinho P.M."/>
            <person name="de Vries R."/>
            <person name="Martinez A.T."/>
            <person name="Klopp C."/>
            <person name="Pontarotti P."/>
            <person name="Henrissat B."/>
            <person name="Record E."/>
        </authorList>
    </citation>
    <scope>NUCLEOTIDE SEQUENCE [LARGE SCALE GENOMIC DNA]</scope>
    <source>
        <strain evidence="2">BRFM137</strain>
    </source>
</reference>
<dbReference type="OMA" id="CNSHERA"/>
<feature type="compositionally biased region" description="Basic and acidic residues" evidence="1">
    <location>
        <begin position="27"/>
        <end position="41"/>
    </location>
</feature>
<dbReference type="Proteomes" id="UP000029665">
    <property type="component" value="Unassembled WGS sequence"/>
</dbReference>
<dbReference type="OrthoDB" id="2748896at2759"/>
<comment type="caution">
    <text evidence="2">The sequence shown here is derived from an EMBL/GenBank/DDBJ whole genome shotgun (WGS) entry which is preliminary data.</text>
</comment>
<evidence type="ECO:0000313" key="3">
    <source>
        <dbReference type="Proteomes" id="UP000029665"/>
    </source>
</evidence>
<name>A0A060SGJ5_PYCCI</name>
<evidence type="ECO:0000256" key="1">
    <source>
        <dbReference type="SAM" id="MobiDB-lite"/>
    </source>
</evidence>
<organism evidence="2 3">
    <name type="scientific">Pycnoporus cinnabarinus</name>
    <name type="common">Cinnabar-red polypore</name>
    <name type="synonym">Trametes cinnabarina</name>
    <dbReference type="NCBI Taxonomy" id="5643"/>
    <lineage>
        <taxon>Eukaryota</taxon>
        <taxon>Fungi</taxon>
        <taxon>Dikarya</taxon>
        <taxon>Basidiomycota</taxon>
        <taxon>Agaricomycotina</taxon>
        <taxon>Agaricomycetes</taxon>
        <taxon>Polyporales</taxon>
        <taxon>Polyporaceae</taxon>
        <taxon>Trametes</taxon>
    </lineage>
</organism>